<sequence>KELISEDLTVDAYVGAGSLIHLKVALTAAHVVAGKQNLTVRAGEWNLKSTDEEFGHSSRNVSSTVVHEKYDKEKMLHDVALLFLKQSMFAVPNVGVACLPPSDQLVPEDWKCIASGWGKFKKGETQHILKKVLSWNLRVDLTSNPVKFGDDRSTPIFELSNTDFIYYDDILLLGVDNDLHPLEKRMNTEIND</sequence>
<dbReference type="AlphaFoldDB" id="A0A8S4QW52"/>
<dbReference type="GO" id="GO:0006508">
    <property type="term" value="P:proteolysis"/>
    <property type="evidence" value="ECO:0007669"/>
    <property type="project" value="InterPro"/>
</dbReference>
<keyword evidence="5" id="KW-1185">Reference proteome</keyword>
<dbReference type="Gene3D" id="2.40.10.10">
    <property type="entry name" value="Trypsin-like serine proteases"/>
    <property type="match status" value="2"/>
</dbReference>
<protein>
    <submittedName>
        <fullName evidence="4">Jg22204 protein</fullName>
    </submittedName>
</protein>
<dbReference type="InterPro" id="IPR009003">
    <property type="entry name" value="Peptidase_S1_PA"/>
</dbReference>
<evidence type="ECO:0000256" key="2">
    <source>
        <dbReference type="ARBA" id="ARBA00024195"/>
    </source>
</evidence>
<feature type="domain" description="Peptidase S1" evidence="3">
    <location>
        <begin position="1"/>
        <end position="132"/>
    </location>
</feature>
<dbReference type="InterPro" id="IPR051487">
    <property type="entry name" value="Ser/Thr_Proteases_Immune/Dev"/>
</dbReference>
<gene>
    <name evidence="4" type="primary">jg22204</name>
    <name evidence="4" type="ORF">PAEG_LOCUS5404</name>
</gene>
<proteinExistence type="inferred from homology"/>
<organism evidence="4 5">
    <name type="scientific">Pararge aegeria aegeria</name>
    <dbReference type="NCBI Taxonomy" id="348720"/>
    <lineage>
        <taxon>Eukaryota</taxon>
        <taxon>Metazoa</taxon>
        <taxon>Ecdysozoa</taxon>
        <taxon>Arthropoda</taxon>
        <taxon>Hexapoda</taxon>
        <taxon>Insecta</taxon>
        <taxon>Pterygota</taxon>
        <taxon>Neoptera</taxon>
        <taxon>Endopterygota</taxon>
        <taxon>Lepidoptera</taxon>
        <taxon>Glossata</taxon>
        <taxon>Ditrysia</taxon>
        <taxon>Papilionoidea</taxon>
        <taxon>Nymphalidae</taxon>
        <taxon>Satyrinae</taxon>
        <taxon>Satyrini</taxon>
        <taxon>Parargina</taxon>
        <taxon>Pararge</taxon>
    </lineage>
</organism>
<dbReference type="Pfam" id="PF00089">
    <property type="entry name" value="Trypsin"/>
    <property type="match status" value="1"/>
</dbReference>
<dbReference type="Proteomes" id="UP000838756">
    <property type="component" value="Unassembled WGS sequence"/>
</dbReference>
<dbReference type="InterPro" id="IPR043504">
    <property type="entry name" value="Peptidase_S1_PA_chymotrypsin"/>
</dbReference>
<dbReference type="SUPFAM" id="SSF50494">
    <property type="entry name" value="Trypsin-like serine proteases"/>
    <property type="match status" value="1"/>
</dbReference>
<dbReference type="PANTHER" id="PTHR24256">
    <property type="entry name" value="TRYPTASE-RELATED"/>
    <property type="match status" value="1"/>
</dbReference>
<accession>A0A8S4QW52</accession>
<dbReference type="SMART" id="SM00020">
    <property type="entry name" value="Tryp_SPc"/>
    <property type="match status" value="1"/>
</dbReference>
<evidence type="ECO:0000259" key="3">
    <source>
        <dbReference type="PROSITE" id="PS50240"/>
    </source>
</evidence>
<comment type="caution">
    <text evidence="4">The sequence shown here is derived from an EMBL/GenBank/DDBJ whole genome shotgun (WGS) entry which is preliminary data.</text>
</comment>
<comment type="similarity">
    <text evidence="2">Belongs to the peptidase S1 family. CLIP subfamily.</text>
</comment>
<evidence type="ECO:0000313" key="4">
    <source>
        <dbReference type="EMBL" id="CAH2217515.1"/>
    </source>
</evidence>
<feature type="non-terminal residue" evidence="4">
    <location>
        <position position="1"/>
    </location>
</feature>
<dbReference type="GO" id="GO:0004252">
    <property type="term" value="F:serine-type endopeptidase activity"/>
    <property type="evidence" value="ECO:0007669"/>
    <property type="project" value="InterPro"/>
</dbReference>
<keyword evidence="1" id="KW-1015">Disulfide bond</keyword>
<dbReference type="InterPro" id="IPR001254">
    <property type="entry name" value="Trypsin_dom"/>
</dbReference>
<name>A0A8S4QW52_9NEOP</name>
<reference evidence="4" key="1">
    <citation type="submission" date="2022-03" db="EMBL/GenBank/DDBJ databases">
        <authorList>
            <person name="Lindestad O."/>
        </authorList>
    </citation>
    <scope>NUCLEOTIDE SEQUENCE</scope>
</reference>
<evidence type="ECO:0000313" key="5">
    <source>
        <dbReference type="Proteomes" id="UP000838756"/>
    </source>
</evidence>
<dbReference type="EMBL" id="CAKXAJ010018204">
    <property type="protein sequence ID" value="CAH2217515.1"/>
    <property type="molecule type" value="Genomic_DNA"/>
</dbReference>
<evidence type="ECO:0000256" key="1">
    <source>
        <dbReference type="ARBA" id="ARBA00023157"/>
    </source>
</evidence>
<dbReference type="PROSITE" id="PS50240">
    <property type="entry name" value="TRYPSIN_DOM"/>
    <property type="match status" value="1"/>
</dbReference>
<dbReference type="OrthoDB" id="6261922at2759"/>